<organism evidence="6 7">
    <name type="scientific">Periweissella beninensis</name>
    <dbReference type="NCBI Taxonomy" id="504936"/>
    <lineage>
        <taxon>Bacteria</taxon>
        <taxon>Bacillati</taxon>
        <taxon>Bacillota</taxon>
        <taxon>Bacilli</taxon>
        <taxon>Lactobacillales</taxon>
        <taxon>Lactobacillaceae</taxon>
        <taxon>Periweissella</taxon>
    </lineage>
</organism>
<evidence type="ECO:0000256" key="1">
    <source>
        <dbReference type="ARBA" id="ARBA00022490"/>
    </source>
</evidence>
<comment type="subcellular location">
    <subcellularLocation>
        <location evidence="3">Cytoplasm</location>
    </subcellularLocation>
</comment>
<dbReference type="PANTHER" id="PTHR33867">
    <property type="entry name" value="RIBOSOME MATURATION FACTOR RIMP"/>
    <property type="match status" value="1"/>
</dbReference>
<dbReference type="InterPro" id="IPR035956">
    <property type="entry name" value="RimP_N_sf"/>
</dbReference>
<dbReference type="Gene3D" id="2.30.30.180">
    <property type="entry name" value="Ribosome maturation factor RimP, C-terminal domain"/>
    <property type="match status" value="1"/>
</dbReference>
<feature type="domain" description="Ribosome maturation factor RimP C-terminal" evidence="5">
    <location>
        <begin position="89"/>
        <end position="158"/>
    </location>
</feature>
<comment type="function">
    <text evidence="3">Required for maturation of 30S ribosomal subunits.</text>
</comment>
<dbReference type="Proteomes" id="UP001057481">
    <property type="component" value="Unassembled WGS sequence"/>
</dbReference>
<evidence type="ECO:0000259" key="5">
    <source>
        <dbReference type="Pfam" id="PF17384"/>
    </source>
</evidence>
<dbReference type="PANTHER" id="PTHR33867:SF1">
    <property type="entry name" value="RIBOSOME MATURATION FACTOR RIMP"/>
    <property type="match status" value="1"/>
</dbReference>
<keyword evidence="7" id="KW-1185">Reference proteome</keyword>
<keyword evidence="1 3" id="KW-0963">Cytoplasm</keyword>
<reference evidence="6" key="1">
    <citation type="submission" date="2021-04" db="EMBL/GenBank/DDBJ databases">
        <title>Taxonomic assessment of Weissella genus.</title>
        <authorList>
            <person name="Fanelli F."/>
            <person name="Chieffi D."/>
            <person name="Dell'Aquila A."/>
            <person name="Gyu-Sung C."/>
            <person name="Franz C.M.A.P."/>
            <person name="Fusco V."/>
        </authorList>
    </citation>
    <scope>NUCLEOTIDE SEQUENCE</scope>
    <source>
        <strain evidence="6">LMG 25373</strain>
    </source>
</reference>
<dbReference type="NCBIfam" id="NF000928">
    <property type="entry name" value="PRK00092.1-2"/>
    <property type="match status" value="1"/>
</dbReference>
<dbReference type="EMBL" id="JAGMVS010000037">
    <property type="protein sequence ID" value="MCM2436588.1"/>
    <property type="molecule type" value="Genomic_DNA"/>
</dbReference>
<evidence type="ECO:0000259" key="4">
    <source>
        <dbReference type="Pfam" id="PF02576"/>
    </source>
</evidence>
<evidence type="ECO:0000313" key="7">
    <source>
        <dbReference type="Proteomes" id="UP001057481"/>
    </source>
</evidence>
<dbReference type="SUPFAM" id="SSF74942">
    <property type="entry name" value="YhbC-like, C-terminal domain"/>
    <property type="match status" value="1"/>
</dbReference>
<accession>A0ABT0VFI9</accession>
<protein>
    <recommendedName>
        <fullName evidence="3">Ribosome maturation factor RimP</fullName>
    </recommendedName>
</protein>
<evidence type="ECO:0000256" key="3">
    <source>
        <dbReference type="HAMAP-Rule" id="MF_01077"/>
    </source>
</evidence>
<feature type="domain" description="Ribosome maturation factor RimP N-terminal" evidence="4">
    <location>
        <begin position="12"/>
        <end position="86"/>
    </location>
</feature>
<proteinExistence type="inferred from homology"/>
<keyword evidence="2 3" id="KW-0690">Ribosome biogenesis</keyword>
<evidence type="ECO:0000313" key="6">
    <source>
        <dbReference type="EMBL" id="MCM2436588.1"/>
    </source>
</evidence>
<dbReference type="InterPro" id="IPR028998">
    <property type="entry name" value="RimP_C"/>
</dbReference>
<comment type="caution">
    <text evidence="6">The sequence shown here is derived from an EMBL/GenBank/DDBJ whole genome shotgun (WGS) entry which is preliminary data.</text>
</comment>
<name>A0ABT0VFI9_9LACO</name>
<evidence type="ECO:0000256" key="2">
    <source>
        <dbReference type="ARBA" id="ARBA00022517"/>
    </source>
</evidence>
<dbReference type="Gene3D" id="3.30.300.70">
    <property type="entry name" value="RimP-like superfamily, N-terminal"/>
    <property type="match status" value="1"/>
</dbReference>
<dbReference type="InterPro" id="IPR036847">
    <property type="entry name" value="RimP_C_sf"/>
</dbReference>
<dbReference type="InterPro" id="IPR028989">
    <property type="entry name" value="RimP_N"/>
</dbReference>
<dbReference type="SUPFAM" id="SSF75420">
    <property type="entry name" value="YhbC-like, N-terminal domain"/>
    <property type="match status" value="1"/>
</dbReference>
<gene>
    <name evidence="3 6" type="primary">rimP</name>
    <name evidence="6" type="ORF">KAK10_01385</name>
</gene>
<dbReference type="Pfam" id="PF02576">
    <property type="entry name" value="RimP_N"/>
    <property type="match status" value="1"/>
</dbReference>
<dbReference type="CDD" id="cd01734">
    <property type="entry name" value="YlxS_C"/>
    <property type="match status" value="1"/>
</dbReference>
<dbReference type="HAMAP" id="MF_01077">
    <property type="entry name" value="RimP"/>
    <property type="match status" value="1"/>
</dbReference>
<dbReference type="Pfam" id="PF17384">
    <property type="entry name" value="DUF150_C"/>
    <property type="match status" value="1"/>
</dbReference>
<dbReference type="InterPro" id="IPR003728">
    <property type="entry name" value="Ribosome_maturation_RimP"/>
</dbReference>
<comment type="similarity">
    <text evidence="3">Belongs to the RimP family.</text>
</comment>
<sequence length="158" mass="18115">MASNVVEKITELVTPIIEEKNFELWDVEFVKEGRDWFLRIAIDKPGGITMDDIVLATNEISEMLDEVDPDPIPQAYMLEISSPGAERQLKRPEDYEWAIGKYVHVSLYQKIDGVKDFEGDLQSVTPTELTLNYLKKNKPTEITIARDKIAKTRLAIKF</sequence>
<dbReference type="RefSeq" id="WP_205143029.1">
    <property type="nucleotide sequence ID" value="NZ_JAFBDN010000002.1"/>
</dbReference>